<dbReference type="EMBL" id="JBJQOH010000002">
    <property type="protein sequence ID" value="KAL3696515.1"/>
    <property type="molecule type" value="Genomic_DNA"/>
</dbReference>
<keyword evidence="1" id="KW-0472">Membrane</keyword>
<evidence type="ECO:0000256" key="1">
    <source>
        <dbReference type="SAM" id="Phobius"/>
    </source>
</evidence>
<accession>A0ABD3I2C5</accession>
<protein>
    <submittedName>
        <fullName evidence="2">Uncharacterized protein</fullName>
    </submittedName>
</protein>
<comment type="caution">
    <text evidence="2">The sequence shown here is derived from an EMBL/GenBank/DDBJ whole genome shotgun (WGS) entry which is preliminary data.</text>
</comment>
<evidence type="ECO:0000313" key="3">
    <source>
        <dbReference type="Proteomes" id="UP001633002"/>
    </source>
</evidence>
<reference evidence="2 3" key="1">
    <citation type="submission" date="2024-09" db="EMBL/GenBank/DDBJ databases">
        <title>Chromosome-scale assembly of Riccia sorocarpa.</title>
        <authorList>
            <person name="Paukszto L."/>
        </authorList>
    </citation>
    <scope>NUCLEOTIDE SEQUENCE [LARGE SCALE GENOMIC DNA]</scope>
    <source>
        <strain evidence="2">LP-2024</strain>
        <tissue evidence="2">Aerial parts of the thallus</tissue>
    </source>
</reference>
<proteinExistence type="predicted"/>
<feature type="transmembrane region" description="Helical" evidence="1">
    <location>
        <begin position="12"/>
        <end position="30"/>
    </location>
</feature>
<sequence length="153" mass="17553">MRADSWTKRIVWFILILSVIIGIVTVIFIVKPEGSNCYTYDDVVARLWTCTGQPFDIESSCCQEVEADVNKECGWFTADFCSYFADAANEYCHVKYCPGDFPELQSVVFLWRRLVRKQAESKVGCLVWTPDLVTTLSLERRSKNRSEAQVDTN</sequence>
<organism evidence="2 3">
    <name type="scientific">Riccia sorocarpa</name>
    <dbReference type="NCBI Taxonomy" id="122646"/>
    <lineage>
        <taxon>Eukaryota</taxon>
        <taxon>Viridiplantae</taxon>
        <taxon>Streptophyta</taxon>
        <taxon>Embryophyta</taxon>
        <taxon>Marchantiophyta</taxon>
        <taxon>Marchantiopsida</taxon>
        <taxon>Marchantiidae</taxon>
        <taxon>Marchantiales</taxon>
        <taxon>Ricciaceae</taxon>
        <taxon>Riccia</taxon>
    </lineage>
</organism>
<keyword evidence="3" id="KW-1185">Reference proteome</keyword>
<keyword evidence="1" id="KW-1133">Transmembrane helix</keyword>
<evidence type="ECO:0000313" key="2">
    <source>
        <dbReference type="EMBL" id="KAL3696515.1"/>
    </source>
</evidence>
<gene>
    <name evidence="2" type="ORF">R1sor_010591</name>
</gene>
<keyword evidence="1" id="KW-0812">Transmembrane</keyword>
<dbReference type="Proteomes" id="UP001633002">
    <property type="component" value="Unassembled WGS sequence"/>
</dbReference>
<name>A0ABD3I2C5_9MARC</name>
<dbReference type="AlphaFoldDB" id="A0ABD3I2C5"/>